<sequence>MQFFPISYMYSAIRAIHRTILMRTPSPLTCLVFVQGTRDVAAEMALFSCVSRSELPAHNQTRKVRGTGGRIAEQVVYVRASMWKSREANTT</sequence>
<organism evidence="1 2">
    <name type="scientific">Ktedonospora formicarum</name>
    <dbReference type="NCBI Taxonomy" id="2778364"/>
    <lineage>
        <taxon>Bacteria</taxon>
        <taxon>Bacillati</taxon>
        <taxon>Chloroflexota</taxon>
        <taxon>Ktedonobacteria</taxon>
        <taxon>Ktedonobacterales</taxon>
        <taxon>Ktedonobacteraceae</taxon>
        <taxon>Ktedonospora</taxon>
    </lineage>
</organism>
<dbReference type="AlphaFoldDB" id="A0A8J3I670"/>
<proteinExistence type="predicted"/>
<accession>A0A8J3I670</accession>
<dbReference type="EMBL" id="BNJF01000003">
    <property type="protein sequence ID" value="GHO48136.1"/>
    <property type="molecule type" value="Genomic_DNA"/>
</dbReference>
<gene>
    <name evidence="1" type="ORF">KSX_62990</name>
</gene>
<reference evidence="1" key="1">
    <citation type="submission" date="2020-10" db="EMBL/GenBank/DDBJ databases">
        <title>Taxonomic study of unclassified bacteria belonging to the class Ktedonobacteria.</title>
        <authorList>
            <person name="Yabe S."/>
            <person name="Wang C.M."/>
            <person name="Zheng Y."/>
            <person name="Sakai Y."/>
            <person name="Cavaletti L."/>
            <person name="Monciardini P."/>
            <person name="Donadio S."/>
        </authorList>
    </citation>
    <scope>NUCLEOTIDE SEQUENCE</scope>
    <source>
        <strain evidence="1">SOSP1-1</strain>
    </source>
</reference>
<evidence type="ECO:0000313" key="1">
    <source>
        <dbReference type="EMBL" id="GHO48136.1"/>
    </source>
</evidence>
<dbReference type="Proteomes" id="UP000612362">
    <property type="component" value="Unassembled WGS sequence"/>
</dbReference>
<evidence type="ECO:0000313" key="2">
    <source>
        <dbReference type="Proteomes" id="UP000612362"/>
    </source>
</evidence>
<keyword evidence="2" id="KW-1185">Reference proteome</keyword>
<comment type="caution">
    <text evidence="1">The sequence shown here is derived from an EMBL/GenBank/DDBJ whole genome shotgun (WGS) entry which is preliminary data.</text>
</comment>
<dbReference type="RefSeq" id="WP_220197345.1">
    <property type="nucleotide sequence ID" value="NZ_BNJF01000003.1"/>
</dbReference>
<protein>
    <submittedName>
        <fullName evidence="1">Uncharacterized protein</fullName>
    </submittedName>
</protein>
<name>A0A8J3I670_9CHLR</name>